<keyword evidence="1 2" id="KW-0597">Phosphoprotein</keyword>
<feature type="domain" description="Response regulatory" evidence="3">
    <location>
        <begin position="8"/>
        <end position="122"/>
    </location>
</feature>
<dbReference type="Proteomes" id="UP000326837">
    <property type="component" value="Chromosome"/>
</dbReference>
<dbReference type="InterPro" id="IPR009057">
    <property type="entry name" value="Homeodomain-like_sf"/>
</dbReference>
<dbReference type="InterPro" id="IPR001789">
    <property type="entry name" value="Sig_transdc_resp-reg_receiver"/>
</dbReference>
<dbReference type="PANTHER" id="PTHR44591:SF3">
    <property type="entry name" value="RESPONSE REGULATORY DOMAIN-CONTAINING PROTEIN"/>
    <property type="match status" value="1"/>
</dbReference>
<dbReference type="KEGG" id="lpav:PLANPX_3792"/>
<dbReference type="InterPro" id="IPR002197">
    <property type="entry name" value="HTH_Fis"/>
</dbReference>
<name>A0A5K7XBK5_9BACT</name>
<dbReference type="InterPro" id="IPR050595">
    <property type="entry name" value="Bact_response_regulator"/>
</dbReference>
<dbReference type="EMBL" id="AP021861">
    <property type="protein sequence ID" value="BBO34180.1"/>
    <property type="molecule type" value="Genomic_DNA"/>
</dbReference>
<dbReference type="SUPFAM" id="SSF46689">
    <property type="entry name" value="Homeodomain-like"/>
    <property type="match status" value="1"/>
</dbReference>
<dbReference type="AlphaFoldDB" id="A0A5K7XBK5"/>
<reference evidence="5" key="1">
    <citation type="submission" date="2019-10" db="EMBL/GenBank/DDBJ databases">
        <title>Lacipirellula parvula gen. nov., sp. nov., representing a lineage of planctomycetes widespread in freshwater anoxic habitats, and description of the family Lacipirellulaceae.</title>
        <authorList>
            <person name="Dedysh S.N."/>
            <person name="Kulichevskaya I.S."/>
            <person name="Beletsky A.V."/>
            <person name="Rakitin A.L."/>
            <person name="Mardanov A.V."/>
            <person name="Ivanova A.A."/>
            <person name="Saltykova V.X."/>
            <person name="Rijpstra W.I.C."/>
            <person name="Sinninghe Damste J.S."/>
            <person name="Ravin N.V."/>
        </authorList>
    </citation>
    <scope>NUCLEOTIDE SEQUENCE [LARGE SCALE GENOMIC DNA]</scope>
    <source>
        <strain evidence="5">PX69</strain>
    </source>
</reference>
<dbReference type="GO" id="GO:0000160">
    <property type="term" value="P:phosphorelay signal transduction system"/>
    <property type="evidence" value="ECO:0007669"/>
    <property type="project" value="InterPro"/>
</dbReference>
<dbReference type="RefSeq" id="WP_152099806.1">
    <property type="nucleotide sequence ID" value="NZ_AP021861.1"/>
</dbReference>
<dbReference type="Gene3D" id="3.40.50.2300">
    <property type="match status" value="1"/>
</dbReference>
<evidence type="ECO:0000313" key="5">
    <source>
        <dbReference type="Proteomes" id="UP000326837"/>
    </source>
</evidence>
<protein>
    <recommendedName>
        <fullName evidence="3">Response regulatory domain-containing protein</fullName>
    </recommendedName>
</protein>
<sequence length="178" mass="19718">MEHRKQFDLLIVDDDDPFRELMIKAFTRRGLSAIGANCVTHAIALCDDIIPSKAILDLRMPGPSGLVLVEFLKNKFPEIQIVILTAFGSIVSTEAAIKQGASAYLIKPCNISDVLAAFEPSSQQSDVPVDFPSIAQVEWDYIQRVLRDCGGNVTRTAQVLNLDRRSLQRRLANPPNLK</sequence>
<proteinExistence type="predicted"/>
<evidence type="ECO:0000256" key="1">
    <source>
        <dbReference type="ARBA" id="ARBA00022553"/>
    </source>
</evidence>
<evidence type="ECO:0000256" key="2">
    <source>
        <dbReference type="PROSITE-ProRule" id="PRU00169"/>
    </source>
</evidence>
<gene>
    <name evidence="4" type="ORF">PLANPX_3792</name>
</gene>
<dbReference type="GO" id="GO:0043565">
    <property type="term" value="F:sequence-specific DNA binding"/>
    <property type="evidence" value="ECO:0007669"/>
    <property type="project" value="InterPro"/>
</dbReference>
<evidence type="ECO:0000313" key="4">
    <source>
        <dbReference type="EMBL" id="BBO34180.1"/>
    </source>
</evidence>
<dbReference type="PANTHER" id="PTHR44591">
    <property type="entry name" value="STRESS RESPONSE REGULATOR PROTEIN 1"/>
    <property type="match status" value="1"/>
</dbReference>
<organism evidence="4 5">
    <name type="scientific">Lacipirellula parvula</name>
    <dbReference type="NCBI Taxonomy" id="2650471"/>
    <lineage>
        <taxon>Bacteria</taxon>
        <taxon>Pseudomonadati</taxon>
        <taxon>Planctomycetota</taxon>
        <taxon>Planctomycetia</taxon>
        <taxon>Pirellulales</taxon>
        <taxon>Lacipirellulaceae</taxon>
        <taxon>Lacipirellula</taxon>
    </lineage>
</organism>
<evidence type="ECO:0000259" key="3">
    <source>
        <dbReference type="PROSITE" id="PS50110"/>
    </source>
</evidence>
<dbReference type="Pfam" id="PF00072">
    <property type="entry name" value="Response_reg"/>
    <property type="match status" value="1"/>
</dbReference>
<dbReference type="Gene3D" id="1.10.10.60">
    <property type="entry name" value="Homeodomain-like"/>
    <property type="match status" value="1"/>
</dbReference>
<dbReference type="SUPFAM" id="SSF52172">
    <property type="entry name" value="CheY-like"/>
    <property type="match status" value="1"/>
</dbReference>
<accession>A0A5K7XBK5</accession>
<dbReference type="Pfam" id="PF02954">
    <property type="entry name" value="HTH_8"/>
    <property type="match status" value="1"/>
</dbReference>
<feature type="modified residue" description="4-aspartylphosphate" evidence="2">
    <location>
        <position position="57"/>
    </location>
</feature>
<dbReference type="InterPro" id="IPR011006">
    <property type="entry name" value="CheY-like_superfamily"/>
</dbReference>
<dbReference type="SMART" id="SM00448">
    <property type="entry name" value="REC"/>
    <property type="match status" value="1"/>
</dbReference>
<dbReference type="PROSITE" id="PS50110">
    <property type="entry name" value="RESPONSE_REGULATORY"/>
    <property type="match status" value="1"/>
</dbReference>
<keyword evidence="5" id="KW-1185">Reference proteome</keyword>